<gene>
    <name evidence="3" type="ORF">GCM10023165_27670</name>
</gene>
<reference evidence="4" key="1">
    <citation type="journal article" date="2019" name="Int. J. Syst. Evol. Microbiol.">
        <title>The Global Catalogue of Microorganisms (GCM) 10K type strain sequencing project: providing services to taxonomists for standard genome sequencing and annotation.</title>
        <authorList>
            <consortium name="The Broad Institute Genomics Platform"/>
            <consortium name="The Broad Institute Genome Sequencing Center for Infectious Disease"/>
            <person name="Wu L."/>
            <person name="Ma J."/>
        </authorList>
    </citation>
    <scope>NUCLEOTIDE SEQUENCE [LARGE SCALE GENOMIC DNA]</scope>
    <source>
        <strain evidence="4">JCM 17804</strain>
    </source>
</reference>
<name>A0ABP8HU25_9BURK</name>
<dbReference type="RefSeq" id="WP_345538545.1">
    <property type="nucleotide sequence ID" value="NZ_BAABGJ010000027.1"/>
</dbReference>
<evidence type="ECO:0000259" key="2">
    <source>
        <dbReference type="Pfam" id="PF02834"/>
    </source>
</evidence>
<keyword evidence="1" id="KW-0378">Hydrolase</keyword>
<dbReference type="Pfam" id="PF02834">
    <property type="entry name" value="LigT_PEase"/>
    <property type="match status" value="1"/>
</dbReference>
<dbReference type="Gene3D" id="3.90.1140.10">
    <property type="entry name" value="Cyclic phosphodiesterase"/>
    <property type="match status" value="1"/>
</dbReference>
<keyword evidence="4" id="KW-1185">Reference proteome</keyword>
<keyword evidence="3" id="KW-0436">Ligase</keyword>
<dbReference type="InterPro" id="IPR004175">
    <property type="entry name" value="RNA_CPDase"/>
</dbReference>
<dbReference type="Proteomes" id="UP001500975">
    <property type="component" value="Unassembled WGS sequence"/>
</dbReference>
<comment type="caution">
    <text evidence="3">The sequence shown here is derived from an EMBL/GenBank/DDBJ whole genome shotgun (WGS) entry which is preliminary data.</text>
</comment>
<organism evidence="3 4">
    <name type="scientific">Variovorax defluvii</name>
    <dbReference type="NCBI Taxonomy" id="913761"/>
    <lineage>
        <taxon>Bacteria</taxon>
        <taxon>Pseudomonadati</taxon>
        <taxon>Pseudomonadota</taxon>
        <taxon>Betaproteobacteria</taxon>
        <taxon>Burkholderiales</taxon>
        <taxon>Comamonadaceae</taxon>
        <taxon>Variovorax</taxon>
    </lineage>
</organism>
<evidence type="ECO:0000313" key="3">
    <source>
        <dbReference type="EMBL" id="GAA4344480.1"/>
    </source>
</evidence>
<dbReference type="InterPro" id="IPR014051">
    <property type="entry name" value="Phosphoesterase_HXTX"/>
</dbReference>
<evidence type="ECO:0000256" key="1">
    <source>
        <dbReference type="ARBA" id="ARBA00022801"/>
    </source>
</evidence>
<dbReference type="GO" id="GO:0016874">
    <property type="term" value="F:ligase activity"/>
    <property type="evidence" value="ECO:0007669"/>
    <property type="project" value="UniProtKB-KW"/>
</dbReference>
<accession>A0ABP8HU25</accession>
<dbReference type="EMBL" id="BAABGJ010000027">
    <property type="protein sequence ID" value="GAA4344480.1"/>
    <property type="molecule type" value="Genomic_DNA"/>
</dbReference>
<proteinExistence type="predicted"/>
<dbReference type="InterPro" id="IPR009097">
    <property type="entry name" value="Cyclic_Pdiesterase"/>
</dbReference>
<sequence length="195" mass="21333">MGAELPQAGVARRTAGTDRLFFALRPDAAAIVRIERLIGRLRQDPGLTGKPLGAERFHVTLRVLGDFPFLPQQVIDAACAAAQPLTVMPAFRVGFERVGSIARRPRNMPLVLLGEAATVSLKAFQASLDHAMDRAGVPGVGYPHYTPHLTLLYTDRYLAPCPVEPIGWTAHDFVLVRSLIGRGRHEVLARWALRA</sequence>
<dbReference type="PANTHER" id="PTHR35561:SF1">
    <property type="entry name" value="RNA 2',3'-CYCLIC PHOSPHODIESTERASE"/>
    <property type="match status" value="1"/>
</dbReference>
<dbReference type="SUPFAM" id="SSF55144">
    <property type="entry name" value="LigT-like"/>
    <property type="match status" value="1"/>
</dbReference>
<dbReference type="PANTHER" id="PTHR35561">
    <property type="entry name" value="RNA 2',3'-CYCLIC PHOSPHODIESTERASE"/>
    <property type="match status" value="1"/>
</dbReference>
<feature type="domain" description="Phosphoesterase HXTX" evidence="2">
    <location>
        <begin position="31"/>
        <end position="108"/>
    </location>
</feature>
<protein>
    <submittedName>
        <fullName evidence="3">2'-5' RNA ligase family protein</fullName>
    </submittedName>
</protein>
<evidence type="ECO:0000313" key="4">
    <source>
        <dbReference type="Proteomes" id="UP001500975"/>
    </source>
</evidence>